<keyword evidence="2" id="KW-1185">Reference proteome</keyword>
<name>A0ABW2TV75_9PSEU</name>
<gene>
    <name evidence="1" type="ORF">ACFQV2_29905</name>
</gene>
<dbReference type="Proteomes" id="UP001596512">
    <property type="component" value="Unassembled WGS sequence"/>
</dbReference>
<comment type="caution">
    <text evidence="1">The sequence shown here is derived from an EMBL/GenBank/DDBJ whole genome shotgun (WGS) entry which is preliminary data.</text>
</comment>
<evidence type="ECO:0000313" key="1">
    <source>
        <dbReference type="EMBL" id="MFC7617024.1"/>
    </source>
</evidence>
<dbReference type="EMBL" id="JBHTEY010000004">
    <property type="protein sequence ID" value="MFC7617024.1"/>
    <property type="molecule type" value="Genomic_DNA"/>
</dbReference>
<reference evidence="2" key="1">
    <citation type="journal article" date="2019" name="Int. J. Syst. Evol. Microbiol.">
        <title>The Global Catalogue of Microorganisms (GCM) 10K type strain sequencing project: providing services to taxonomists for standard genome sequencing and annotation.</title>
        <authorList>
            <consortium name="The Broad Institute Genomics Platform"/>
            <consortium name="The Broad Institute Genome Sequencing Center for Infectious Disease"/>
            <person name="Wu L."/>
            <person name="Ma J."/>
        </authorList>
    </citation>
    <scope>NUCLEOTIDE SEQUENCE [LARGE SCALE GENOMIC DNA]</scope>
    <source>
        <strain evidence="2">JCM 17695</strain>
    </source>
</reference>
<protein>
    <recommendedName>
        <fullName evidence="3">Methyltransferase domain-containing protein</fullName>
    </recommendedName>
</protein>
<proteinExistence type="predicted"/>
<accession>A0ABW2TV75</accession>
<dbReference type="InterPro" id="IPR029063">
    <property type="entry name" value="SAM-dependent_MTases_sf"/>
</dbReference>
<evidence type="ECO:0008006" key="3">
    <source>
        <dbReference type="Google" id="ProtNLM"/>
    </source>
</evidence>
<evidence type="ECO:0000313" key="2">
    <source>
        <dbReference type="Proteomes" id="UP001596512"/>
    </source>
</evidence>
<organism evidence="1 2">
    <name type="scientific">Actinokineospora soli</name>
    <dbReference type="NCBI Taxonomy" id="1048753"/>
    <lineage>
        <taxon>Bacteria</taxon>
        <taxon>Bacillati</taxon>
        <taxon>Actinomycetota</taxon>
        <taxon>Actinomycetes</taxon>
        <taxon>Pseudonocardiales</taxon>
        <taxon>Pseudonocardiaceae</taxon>
        <taxon>Actinokineospora</taxon>
    </lineage>
</organism>
<dbReference type="Gene3D" id="3.40.50.150">
    <property type="entry name" value="Vaccinia Virus protein VP39"/>
    <property type="match status" value="1"/>
</dbReference>
<dbReference type="SUPFAM" id="SSF53335">
    <property type="entry name" value="S-adenosyl-L-methionine-dependent methyltransferases"/>
    <property type="match status" value="1"/>
</dbReference>
<sequence length="132" mass="14171">MVSSTALHWLEHDELAAVFATAAARLRPGGVLVNADNMHLPGPLRAYGEHVRRSHAVRAGTTDNEDWRAWWEAVLADVDPETAAAHNALAISHDSSSDLTVTGYTDLLLRGGFSAAGPVWQVGDDHVLVAVR</sequence>